<dbReference type="EMBL" id="CP013254">
    <property type="protein sequence ID" value="ALU39087.1"/>
    <property type="molecule type" value="Genomic_DNA"/>
</dbReference>
<dbReference type="InterPro" id="IPR003833">
    <property type="entry name" value="CT_C_D"/>
</dbReference>
<dbReference type="InterPro" id="IPR029000">
    <property type="entry name" value="Cyclophilin-like_dom_sf"/>
</dbReference>
<keyword evidence="3" id="KW-0067">ATP-binding</keyword>
<feature type="domain" description="Carboxyltransferase" evidence="4">
    <location>
        <begin position="14"/>
        <end position="238"/>
    </location>
</feature>
<evidence type="ECO:0000256" key="3">
    <source>
        <dbReference type="ARBA" id="ARBA00022840"/>
    </source>
</evidence>
<keyword evidence="2 5" id="KW-0378">Hydrolase</keyword>
<dbReference type="PANTHER" id="PTHR34698:SF2">
    <property type="entry name" value="5-OXOPROLINASE SUBUNIT B"/>
    <property type="match status" value="1"/>
</dbReference>
<dbReference type="Proteomes" id="UP000321155">
    <property type="component" value="Unassembled WGS sequence"/>
</dbReference>
<dbReference type="KEGG" id="kfv:AS188_04210"/>
<dbReference type="SUPFAM" id="SSF160467">
    <property type="entry name" value="PH0987 N-terminal domain-like"/>
    <property type="match status" value="1"/>
</dbReference>
<dbReference type="STRING" id="446860.AS188_04210"/>
<keyword evidence="1" id="KW-0547">Nucleotide-binding</keyword>
<accession>A0A0U3HUR1</accession>
<dbReference type="Pfam" id="PF02682">
    <property type="entry name" value="CT_C_D"/>
    <property type="match status" value="1"/>
</dbReference>
<reference evidence="6 8" key="2">
    <citation type="submission" date="2019-07" db="EMBL/GenBank/DDBJ databases">
        <title>Whole genome shotgun sequence of Kocuria flava NBRC 107626.</title>
        <authorList>
            <person name="Hosoyama A."/>
            <person name="Uohara A."/>
            <person name="Ohji S."/>
            <person name="Ichikawa N."/>
        </authorList>
    </citation>
    <scope>NUCLEOTIDE SEQUENCE [LARGE SCALE GENOMIC DNA]</scope>
    <source>
        <strain evidence="6 8">NBRC 107626</strain>
    </source>
</reference>
<keyword evidence="8" id="KW-1185">Reference proteome</keyword>
<dbReference type="Proteomes" id="UP000057181">
    <property type="component" value="Chromosome"/>
</dbReference>
<evidence type="ECO:0000256" key="2">
    <source>
        <dbReference type="ARBA" id="ARBA00022801"/>
    </source>
</evidence>
<proteinExistence type="predicted"/>
<evidence type="ECO:0000313" key="8">
    <source>
        <dbReference type="Proteomes" id="UP000321155"/>
    </source>
</evidence>
<dbReference type="SMART" id="SM00796">
    <property type="entry name" value="AHS1"/>
    <property type="match status" value="1"/>
</dbReference>
<dbReference type="InterPro" id="IPR010016">
    <property type="entry name" value="PxpB"/>
</dbReference>
<protein>
    <submittedName>
        <fullName evidence="5">Allophanate hydrolase</fullName>
    </submittedName>
</protein>
<dbReference type="GO" id="GO:0016787">
    <property type="term" value="F:hydrolase activity"/>
    <property type="evidence" value="ECO:0007669"/>
    <property type="project" value="UniProtKB-KW"/>
</dbReference>
<evidence type="ECO:0000256" key="1">
    <source>
        <dbReference type="ARBA" id="ARBA00022741"/>
    </source>
</evidence>
<dbReference type="GO" id="GO:0005524">
    <property type="term" value="F:ATP binding"/>
    <property type="evidence" value="ECO:0007669"/>
    <property type="project" value="UniProtKB-KW"/>
</dbReference>
<dbReference type="SUPFAM" id="SSF50891">
    <property type="entry name" value="Cyclophilin-like"/>
    <property type="match status" value="1"/>
</dbReference>
<dbReference type="Gene3D" id="3.30.1360.40">
    <property type="match status" value="1"/>
</dbReference>
<evidence type="ECO:0000259" key="4">
    <source>
        <dbReference type="SMART" id="SM00796"/>
    </source>
</evidence>
<sequence>MTEQSTEILYLPNARYTWGGDEFLFVEFDEAMNLTANYLATTVAHGLEQLDLPGVVDVCPANASLLVRFDPDVLGGEELRRRVQELEAQARTATQHTVETRIVEVPVWYQDPYTAEVVQRFREGYHQDPSGTDLDYAAKVNGLEDAAEFIRRHHESPWLVSMVGFVAGLPFMYQLVPRARQLEVPKYLSPRTDTPPLTVGHGGCFACIYSVRGAGGYQMFGVAAAPIYDPGQELPDFEDFLILFRPGDIVKFRPVDEAEYRAVQEQVEAGTWRYKQAPVTFDVEAALADPATYNRTLLEALDGAEN</sequence>
<dbReference type="Gene3D" id="2.40.100.10">
    <property type="entry name" value="Cyclophilin-like"/>
    <property type="match status" value="1"/>
</dbReference>
<evidence type="ECO:0000313" key="7">
    <source>
        <dbReference type="Proteomes" id="UP000057181"/>
    </source>
</evidence>
<dbReference type="RefSeq" id="WP_058857799.1">
    <property type="nucleotide sequence ID" value="NZ_BJZR01000001.1"/>
</dbReference>
<name>A0A0U3HUR1_9MICC</name>
<reference evidence="5 7" key="1">
    <citation type="submission" date="2015-11" db="EMBL/GenBank/DDBJ databases">
        <title>Complete Genome Sequence of Kocuria flava strain HO-9041.</title>
        <authorList>
            <person name="Zhou M."/>
            <person name="Dai J."/>
        </authorList>
    </citation>
    <scope>NUCLEOTIDE SEQUENCE [LARGE SCALE GENOMIC DNA]</scope>
    <source>
        <strain evidence="5 7">HO-9041</strain>
    </source>
</reference>
<evidence type="ECO:0000313" key="5">
    <source>
        <dbReference type="EMBL" id="ALU39087.1"/>
    </source>
</evidence>
<gene>
    <name evidence="5" type="ORF">AS188_04210</name>
    <name evidence="6" type="ORF">KFL01_00600</name>
</gene>
<dbReference type="AlphaFoldDB" id="A0A0U3HUR1"/>
<dbReference type="OrthoDB" id="9760256at2"/>
<evidence type="ECO:0000313" key="6">
    <source>
        <dbReference type="EMBL" id="GEO90754.1"/>
    </source>
</evidence>
<dbReference type="EMBL" id="BJZR01000001">
    <property type="protein sequence ID" value="GEO90754.1"/>
    <property type="molecule type" value="Genomic_DNA"/>
</dbReference>
<organism evidence="5 7">
    <name type="scientific">Kocuria flava</name>
    <dbReference type="NCBI Taxonomy" id="446860"/>
    <lineage>
        <taxon>Bacteria</taxon>
        <taxon>Bacillati</taxon>
        <taxon>Actinomycetota</taxon>
        <taxon>Actinomycetes</taxon>
        <taxon>Micrococcales</taxon>
        <taxon>Micrococcaceae</taxon>
        <taxon>Kocuria</taxon>
    </lineage>
</organism>
<dbReference type="PANTHER" id="PTHR34698">
    <property type="entry name" value="5-OXOPROLINASE SUBUNIT B"/>
    <property type="match status" value="1"/>
</dbReference>